<dbReference type="AlphaFoldDB" id="A0A7I8ILH8"/>
<reference evidence="1 2" key="1">
    <citation type="submission" date="2019-12" db="EMBL/GenBank/DDBJ databases">
        <authorList>
            <person name="Scholz U."/>
            <person name="Mascher M."/>
            <person name="Fiebig A."/>
        </authorList>
    </citation>
    <scope>NUCLEOTIDE SEQUENCE</scope>
</reference>
<dbReference type="EMBL" id="LR743591">
    <property type="protein sequence ID" value="CAA2619078.1"/>
    <property type="molecule type" value="Genomic_DNA"/>
</dbReference>
<dbReference type="Proteomes" id="UP001189122">
    <property type="component" value="Unassembled WGS sequence"/>
</dbReference>
<accession>A0A7I8ILH8</accession>
<keyword evidence="2" id="KW-1185">Reference proteome</keyword>
<evidence type="ECO:0000313" key="1">
    <source>
        <dbReference type="EMBL" id="CAA2619078.1"/>
    </source>
</evidence>
<name>A0A7I8ILH8_SPIIN</name>
<evidence type="ECO:0000313" key="2">
    <source>
        <dbReference type="Proteomes" id="UP001189122"/>
    </source>
</evidence>
<proteinExistence type="predicted"/>
<sequence>MIGQGVIGKLGAWYDQIPKSNILLYLLSECIHSTLSDDFPYIALEGWPIKLNVAKVRAIYVQQVDSLAEGVCHHVLLILLVAKDKGEVLQSTKLLIKEIMVLVFESLNDDVELTIVSGVSKPHVIQLLTEVLYGMTFLAKDTPNTDARGITSDLKYLAKVRDGCWTTKLTSPLDEVLVNETAREATLAVGIVAS</sequence>
<gene>
    <name evidence="1" type="ORF">SI7747_04005245</name>
</gene>
<organism evidence="1">
    <name type="scientific">Spirodela intermedia</name>
    <name type="common">Intermediate duckweed</name>
    <dbReference type="NCBI Taxonomy" id="51605"/>
    <lineage>
        <taxon>Eukaryota</taxon>
        <taxon>Viridiplantae</taxon>
        <taxon>Streptophyta</taxon>
        <taxon>Embryophyta</taxon>
        <taxon>Tracheophyta</taxon>
        <taxon>Spermatophyta</taxon>
        <taxon>Magnoliopsida</taxon>
        <taxon>Liliopsida</taxon>
        <taxon>Araceae</taxon>
        <taxon>Lemnoideae</taxon>
        <taxon>Spirodela</taxon>
    </lineage>
</organism>
<dbReference type="EMBL" id="CACRZD030000004">
    <property type="protein sequence ID" value="CAA6658804.1"/>
    <property type="molecule type" value="Genomic_DNA"/>
</dbReference>
<protein>
    <submittedName>
        <fullName evidence="1">Uncharacterized protein</fullName>
    </submittedName>
</protein>